<feature type="domain" description="ERCC4" evidence="11">
    <location>
        <begin position="671"/>
        <end position="751"/>
    </location>
</feature>
<gene>
    <name evidence="12" type="primary">rad16</name>
    <name evidence="12" type="ORF">DNF11_3750</name>
</gene>
<evidence type="ECO:0000259" key="11">
    <source>
        <dbReference type="SMART" id="SM00891"/>
    </source>
</evidence>
<keyword evidence="13" id="KW-1185">Reference proteome</keyword>
<comment type="subcellular location">
    <subcellularLocation>
        <location evidence="1">Nucleus</location>
    </subcellularLocation>
</comment>
<evidence type="ECO:0000256" key="1">
    <source>
        <dbReference type="ARBA" id="ARBA00004123"/>
    </source>
</evidence>
<evidence type="ECO:0000256" key="3">
    <source>
        <dbReference type="ARBA" id="ARBA00022722"/>
    </source>
</evidence>
<dbReference type="InterPro" id="IPR047520">
    <property type="entry name" value="XPF_nuclease"/>
</dbReference>
<proteinExistence type="inferred from homology"/>
<accession>A0A3G2SA20</accession>
<feature type="region of interest" description="Disordered" evidence="10">
    <location>
        <begin position="475"/>
        <end position="500"/>
    </location>
</feature>
<keyword evidence="4" id="KW-0255">Endonuclease</keyword>
<dbReference type="GO" id="GO:0003697">
    <property type="term" value="F:single-stranded DNA binding"/>
    <property type="evidence" value="ECO:0007669"/>
    <property type="project" value="TreeGrafter"/>
</dbReference>
<dbReference type="GO" id="GO:0000110">
    <property type="term" value="C:nucleotide-excision repair factor 1 complex"/>
    <property type="evidence" value="ECO:0007669"/>
    <property type="project" value="TreeGrafter"/>
</dbReference>
<evidence type="ECO:0000313" key="12">
    <source>
        <dbReference type="EMBL" id="AYO44700.1"/>
    </source>
</evidence>
<evidence type="ECO:0000256" key="4">
    <source>
        <dbReference type="ARBA" id="ARBA00022759"/>
    </source>
</evidence>
<dbReference type="Gene3D" id="3.40.50.10130">
    <property type="match status" value="1"/>
</dbReference>
<keyword evidence="7" id="KW-0238">DNA-binding</keyword>
<dbReference type="STRING" id="425264.A0A3G2SA20"/>
<feature type="compositionally biased region" description="Basic residues" evidence="10">
    <location>
        <begin position="475"/>
        <end position="486"/>
    </location>
</feature>
<evidence type="ECO:0000256" key="7">
    <source>
        <dbReference type="ARBA" id="ARBA00023125"/>
    </source>
</evidence>
<dbReference type="PANTHER" id="PTHR10150">
    <property type="entry name" value="DNA REPAIR ENDONUCLEASE XPF"/>
    <property type="match status" value="1"/>
</dbReference>
<keyword evidence="5" id="KW-0227">DNA damage</keyword>
<dbReference type="SMART" id="SM00891">
    <property type="entry name" value="ERCC4"/>
    <property type="match status" value="1"/>
</dbReference>
<keyword evidence="9" id="KW-0539">Nucleus</keyword>
<reference evidence="12 13" key="1">
    <citation type="submission" date="2018-10" db="EMBL/GenBank/DDBJ databases">
        <title>Complete genome sequence of Malassezia restricta CBS 7877.</title>
        <authorList>
            <person name="Morand S.C."/>
            <person name="Bertignac M."/>
            <person name="Iltis A."/>
            <person name="Kolder I."/>
            <person name="Pirovano W."/>
            <person name="Jourdain R."/>
            <person name="Clavaud C."/>
        </authorList>
    </citation>
    <scope>NUCLEOTIDE SEQUENCE [LARGE SCALE GENOMIC DNA]</scope>
    <source>
        <strain evidence="12 13">CBS 7877</strain>
    </source>
</reference>
<evidence type="ECO:0000256" key="8">
    <source>
        <dbReference type="ARBA" id="ARBA00023204"/>
    </source>
</evidence>
<dbReference type="SUPFAM" id="SSF47781">
    <property type="entry name" value="RuvA domain 2-like"/>
    <property type="match status" value="1"/>
</dbReference>
<dbReference type="FunFam" id="3.40.50.10130:FF:000002">
    <property type="entry name" value="DNA repair endonuclease XPF"/>
    <property type="match status" value="1"/>
</dbReference>
<dbReference type="CDD" id="cd20078">
    <property type="entry name" value="XPF_nuclease_XPF_euk"/>
    <property type="match status" value="1"/>
</dbReference>
<dbReference type="EC" id="3.1.-.-" evidence="12"/>
<dbReference type="Gene3D" id="1.10.150.20">
    <property type="entry name" value="5' to 3' exonuclease, C-terminal subdomain"/>
    <property type="match status" value="1"/>
</dbReference>
<organism evidence="12 13">
    <name type="scientific">Malassezia restricta (strain ATCC 96810 / NBRC 103918 / CBS 7877)</name>
    <name type="common">Seborrheic dermatitis infection agent</name>
    <dbReference type="NCBI Taxonomy" id="425264"/>
    <lineage>
        <taxon>Eukaryota</taxon>
        <taxon>Fungi</taxon>
        <taxon>Dikarya</taxon>
        <taxon>Basidiomycota</taxon>
        <taxon>Ustilaginomycotina</taxon>
        <taxon>Malasseziomycetes</taxon>
        <taxon>Malasseziales</taxon>
        <taxon>Malasseziaceae</taxon>
        <taxon>Malassezia</taxon>
    </lineage>
</organism>
<dbReference type="GO" id="GO:0000014">
    <property type="term" value="F:single-stranded DNA endodeoxyribonuclease activity"/>
    <property type="evidence" value="ECO:0007669"/>
    <property type="project" value="TreeGrafter"/>
</dbReference>
<dbReference type="VEuPathDB" id="FungiDB:DNF11_3750"/>
<evidence type="ECO:0000256" key="10">
    <source>
        <dbReference type="SAM" id="MobiDB-lite"/>
    </source>
</evidence>
<name>A0A3G2SA20_MALR7</name>
<dbReference type="InterPro" id="IPR006166">
    <property type="entry name" value="ERCC4_domain"/>
</dbReference>
<comment type="similarity">
    <text evidence="2">Belongs to the XPF family.</text>
</comment>
<dbReference type="Pfam" id="PF02732">
    <property type="entry name" value="ERCC4"/>
    <property type="match status" value="1"/>
</dbReference>
<dbReference type="GO" id="GO:0000724">
    <property type="term" value="P:double-strand break repair via homologous recombination"/>
    <property type="evidence" value="ECO:0007669"/>
    <property type="project" value="TreeGrafter"/>
</dbReference>
<protein>
    <submittedName>
        <fullName evidence="12">DNA repair protein rad16</fullName>
        <ecNumber evidence="12">3.1.-.-</ecNumber>
    </submittedName>
</protein>
<dbReference type="GO" id="GO:0003684">
    <property type="term" value="F:damaged DNA binding"/>
    <property type="evidence" value="ECO:0007669"/>
    <property type="project" value="TreeGrafter"/>
</dbReference>
<dbReference type="GO" id="GO:0000712">
    <property type="term" value="P:resolution of meiotic recombination intermediates"/>
    <property type="evidence" value="ECO:0007669"/>
    <property type="project" value="TreeGrafter"/>
</dbReference>
<dbReference type="Proteomes" id="UP000269793">
    <property type="component" value="Chromosome VII"/>
</dbReference>
<keyword evidence="6 12" id="KW-0378">Hydrolase</keyword>
<evidence type="ECO:0000256" key="9">
    <source>
        <dbReference type="ARBA" id="ARBA00023242"/>
    </source>
</evidence>
<keyword evidence="8" id="KW-0234">DNA repair</keyword>
<keyword evidence="3" id="KW-0540">Nuclease</keyword>
<evidence type="ECO:0000313" key="13">
    <source>
        <dbReference type="Proteomes" id="UP000269793"/>
    </source>
</evidence>
<dbReference type="GO" id="GO:1901255">
    <property type="term" value="P:nucleotide-excision repair involved in interstrand cross-link repair"/>
    <property type="evidence" value="ECO:0007669"/>
    <property type="project" value="TreeGrafter"/>
</dbReference>
<dbReference type="InterPro" id="IPR011335">
    <property type="entry name" value="Restrct_endonuc-II-like"/>
</dbReference>
<dbReference type="OrthoDB" id="412814at2759"/>
<dbReference type="InterPro" id="IPR010994">
    <property type="entry name" value="RuvA_2-like"/>
</dbReference>
<dbReference type="SUPFAM" id="SSF52980">
    <property type="entry name" value="Restriction endonuclease-like"/>
    <property type="match status" value="1"/>
</dbReference>
<dbReference type="AlphaFoldDB" id="A0A3G2SA20"/>
<dbReference type="EMBL" id="CP033154">
    <property type="protein sequence ID" value="AYO44700.1"/>
    <property type="molecule type" value="Genomic_DNA"/>
</dbReference>
<evidence type="ECO:0000256" key="6">
    <source>
        <dbReference type="ARBA" id="ARBA00022801"/>
    </source>
</evidence>
<dbReference type="PANTHER" id="PTHR10150:SF0">
    <property type="entry name" value="DNA REPAIR ENDONUCLEASE XPF"/>
    <property type="match status" value="1"/>
</dbReference>
<sequence>MELPPSRHWLLPFHRSILHRLLPEDEELRDLLVILAPGLGLRRVVSTLLRVYARPQSLVVVVNASAQDVKGINHDLGTLGLGHNAIRDVHHHMSSKQRTDLYLSSGIISVTSRILVVDMLQKRIPTSLLTGMVVLNAERVSPTSIEAFIVRLYREQNNDGFLKAFSDNAEHLASGYHKLQTIMSQLRLRQVDIWPRFQEEINHDLGQRRADVIELHQPLTPRMRSIQNAIIQCLEATLHQVKLSKLVTDLDDLNVEQAMYRAFDVTVRRHLDPVWHRLSPATRQLVGDLYTLRQLLHALLSYDSVSFYEYLETILASNAPTSEPGAPQRQSQWLMSDEANLIFHEARARLWQEKQDDEGMSFELEELPKWKLLAKVLDEVEQDIYRDDSSSSHTILIMVQSERTVAQLRTWLSLAEGNTASPGRPYLTACLHNYLAWKKSLLSFQKERHVRSNTPESPNPSSSIHEALRHKMMRTGAPAHKRRRMRGGMSQTSRPSLAEDNPFSELDHVAAAMDPPPALHGMDESKEEQDPGSTDFFGLLDLDHVIVVQSYQGDNNDNILQELRPGYVIMYDPNASFVRQVELYRATQSLSSELRIYFFLYVDSVEEQMYLGGLRREKDAFERLIREKATMVIPLTTNGLPAEEDADQRMVRMLSTRIAGGQRLVSGRRPRVVVDMREFRSSLPSFLHAAGMEVIPCTLQVGDYVISSDMCVERKTLTDLMQSLNSGRLYTQCEAMSMHYPYPILLIEFDQDRAFTWQSMGDVRSAHGRAQAARSTPSDLDVQSKLVLLTLTFPRLHIIWSSSPYASVEIFADLKQNYDDPDPERAASVGLDDSLQRQGQREASLNITPYEMLCSMPGVTLKNAAYLAQHIPNIQALCETPLSDLQSLIGAEAGRKLHQFLHRSLA</sequence>
<evidence type="ECO:0000256" key="5">
    <source>
        <dbReference type="ARBA" id="ARBA00022763"/>
    </source>
</evidence>
<evidence type="ECO:0000256" key="2">
    <source>
        <dbReference type="ARBA" id="ARBA00010015"/>
    </source>
</evidence>